<accession>A0A4Q4KNU4</accession>
<feature type="signal peptide" evidence="1">
    <location>
        <begin position="1"/>
        <end position="20"/>
    </location>
</feature>
<sequence>MNKLIVLTFFVSLFIGSSLSQDEPNGYFQFPKNTYVKTDFDFKLDNVKKVKCEQILYYGDSLIRRRMVSETKFDKSGDTIENTIYKWEPETQVLNYKIKGNKRRNYIDGKLISTLKYNEKGSIIYKSILNGKNFTHYIRDSNDNIIEEFTTDKLNIFSKKTYHYVYQTFNDKNLLTSRTRKRDEQIVFKAIYEYNDQNQIVLIDYPIHNFGTPHKKFFLYDERGNLISKSLLKYSEKDTVEIYAYIHDYHKAYYEVTQGYQSKISNELINGYFTAYDYKGNLLKHAENWFIREFTYYPDNKLKTTKYHHIVKGYVTNNYSYEYLENGKPFIETDLQTGKISRLWFYKDEGEKVIEKKYENGLLKEKTSYNYNTDDYFMEKRKYIFEEKINTTLVEKYEYTFYR</sequence>
<name>A0A4Q4KNU4_9FLAO</name>
<evidence type="ECO:0000256" key="1">
    <source>
        <dbReference type="SAM" id="SignalP"/>
    </source>
</evidence>
<dbReference type="Proteomes" id="UP000293952">
    <property type="component" value="Unassembled WGS sequence"/>
</dbReference>
<dbReference type="OrthoDB" id="9765204at2"/>
<comment type="caution">
    <text evidence="2">The sequence shown here is derived from an EMBL/GenBank/DDBJ whole genome shotgun (WGS) entry which is preliminary data.</text>
</comment>
<keyword evidence="1" id="KW-0732">Signal</keyword>
<proteinExistence type="predicted"/>
<dbReference type="EMBL" id="SETE01000002">
    <property type="protein sequence ID" value="RYM35133.1"/>
    <property type="molecule type" value="Genomic_DNA"/>
</dbReference>
<gene>
    <name evidence="2" type="ORF">ERX46_07080</name>
</gene>
<dbReference type="RefSeq" id="WP_130093141.1">
    <property type="nucleotide sequence ID" value="NZ_SETE01000002.1"/>
</dbReference>
<evidence type="ECO:0008006" key="4">
    <source>
        <dbReference type="Google" id="ProtNLM"/>
    </source>
</evidence>
<dbReference type="AlphaFoldDB" id="A0A4Q4KNU4"/>
<reference evidence="2 3" key="1">
    <citation type="submission" date="2019-02" db="EMBL/GenBank/DDBJ databases">
        <title>Genome sequence of the sea-ice species Brumimicrobium glaciale.</title>
        <authorList>
            <person name="Bowman J.P."/>
        </authorList>
    </citation>
    <scope>NUCLEOTIDE SEQUENCE [LARGE SCALE GENOMIC DNA]</scope>
    <source>
        <strain evidence="2 3">IC156</strain>
    </source>
</reference>
<feature type="chain" id="PRO_5020570791" description="Toxin-antitoxin system YwqK family antitoxin" evidence="1">
    <location>
        <begin position="21"/>
        <end position="403"/>
    </location>
</feature>
<keyword evidence="3" id="KW-1185">Reference proteome</keyword>
<evidence type="ECO:0000313" key="2">
    <source>
        <dbReference type="EMBL" id="RYM35133.1"/>
    </source>
</evidence>
<evidence type="ECO:0000313" key="3">
    <source>
        <dbReference type="Proteomes" id="UP000293952"/>
    </source>
</evidence>
<protein>
    <recommendedName>
        <fullName evidence="4">Toxin-antitoxin system YwqK family antitoxin</fullName>
    </recommendedName>
</protein>
<organism evidence="2 3">
    <name type="scientific">Brumimicrobium glaciale</name>
    <dbReference type="NCBI Taxonomy" id="200475"/>
    <lineage>
        <taxon>Bacteria</taxon>
        <taxon>Pseudomonadati</taxon>
        <taxon>Bacteroidota</taxon>
        <taxon>Flavobacteriia</taxon>
        <taxon>Flavobacteriales</taxon>
        <taxon>Crocinitomicaceae</taxon>
        <taxon>Brumimicrobium</taxon>
    </lineage>
</organism>